<keyword evidence="5" id="KW-0119">Carbohydrate metabolism</keyword>
<feature type="compositionally biased region" description="Low complexity" evidence="9">
    <location>
        <begin position="224"/>
        <end position="255"/>
    </location>
</feature>
<feature type="domain" description="Glycosyl hydrolase family 81 C-terminal" evidence="10">
    <location>
        <begin position="1"/>
        <end position="151"/>
    </location>
</feature>
<dbReference type="InterPro" id="IPR040720">
    <property type="entry name" value="GH81_C"/>
</dbReference>
<evidence type="ECO:0000256" key="2">
    <source>
        <dbReference type="ARBA" id="ARBA00010730"/>
    </source>
</evidence>
<dbReference type="InterPro" id="IPR005200">
    <property type="entry name" value="Endo-beta-glucanase"/>
</dbReference>
<feature type="region of interest" description="Disordered" evidence="9">
    <location>
        <begin position="156"/>
        <end position="263"/>
    </location>
</feature>
<dbReference type="Gene3D" id="1.20.5.420">
    <property type="entry name" value="Immunoglobulin FC, subunit C"/>
    <property type="match status" value="1"/>
</dbReference>
<dbReference type="Proteomes" id="UP001165083">
    <property type="component" value="Unassembled WGS sequence"/>
</dbReference>
<keyword evidence="8" id="KW-0624">Polysaccharide degradation</keyword>
<sequence>MMLWGKVTQNKAVEDLGSLMLRLNARAVRPYFLMTSDNTIHPAQFVPNHVTGIFFDNKADYATWFSAEKYCIHGIQMIPVSPINGLVRTKTFIQEEWDDILSKEAIVTGDDTTNAWLSLLLVNQAVINQADALAKLSIAKMDDGLTRSWALYNAASRGGSGKSSSSTKVVTVAPSSTTKAPTVTKPTPTVTPTTTTEAPVTKTPTSTSLKTTPPVSSISQMEIATDAPATTPLPTGASSPTTATKPGATTPAPETSTGTHYPGWTSISPGWTSIPPGWTSIPPGWTSIPPGWTSYTPGVVEPAGASTETSASNDATQSVTQS</sequence>
<protein>
    <recommendedName>
        <fullName evidence="3">glucan endo-1,3-beta-D-glucosidase</fullName>
        <ecNumber evidence="3">3.2.1.39</ecNumber>
    </recommendedName>
</protein>
<evidence type="ECO:0000256" key="3">
    <source>
        <dbReference type="ARBA" id="ARBA00012780"/>
    </source>
</evidence>
<dbReference type="PANTHER" id="PTHR31983">
    <property type="entry name" value="ENDO-1,3(4)-BETA-GLUCANASE 1"/>
    <property type="match status" value="1"/>
</dbReference>
<feature type="compositionally biased region" description="Polar residues" evidence="9">
    <location>
        <begin position="306"/>
        <end position="322"/>
    </location>
</feature>
<dbReference type="EMBL" id="BSXW01001530">
    <property type="protein sequence ID" value="GMF37452.1"/>
    <property type="molecule type" value="Genomic_DNA"/>
</dbReference>
<evidence type="ECO:0000256" key="9">
    <source>
        <dbReference type="SAM" id="MobiDB-lite"/>
    </source>
</evidence>
<name>A0A9W6XFD9_9STRA</name>
<keyword evidence="6" id="KW-0326">Glycosidase</keyword>
<evidence type="ECO:0000256" key="8">
    <source>
        <dbReference type="ARBA" id="ARBA00023326"/>
    </source>
</evidence>
<feature type="compositionally biased region" description="Low complexity" evidence="9">
    <location>
        <begin position="156"/>
        <end position="217"/>
    </location>
</feature>
<gene>
    <name evidence="11" type="ORF">Plil01_001576600</name>
</gene>
<dbReference type="GO" id="GO:0052861">
    <property type="term" value="F:endo-1,3(4)-beta-glucanase activity"/>
    <property type="evidence" value="ECO:0007669"/>
    <property type="project" value="InterPro"/>
</dbReference>
<reference evidence="11" key="1">
    <citation type="submission" date="2023-04" db="EMBL/GenBank/DDBJ databases">
        <title>Phytophthora lilii NBRC 32176.</title>
        <authorList>
            <person name="Ichikawa N."/>
            <person name="Sato H."/>
            <person name="Tonouchi N."/>
        </authorList>
    </citation>
    <scope>NUCLEOTIDE SEQUENCE</scope>
    <source>
        <strain evidence="11">NBRC 32176</strain>
    </source>
</reference>
<accession>A0A9W6XFD9</accession>
<comment type="caution">
    <text evidence="11">The sequence shown here is derived from an EMBL/GenBank/DDBJ whole genome shotgun (WGS) entry which is preliminary data.</text>
</comment>
<dbReference type="EC" id="3.2.1.39" evidence="3"/>
<evidence type="ECO:0000313" key="12">
    <source>
        <dbReference type="Proteomes" id="UP001165083"/>
    </source>
</evidence>
<evidence type="ECO:0000256" key="1">
    <source>
        <dbReference type="ARBA" id="ARBA00000382"/>
    </source>
</evidence>
<comment type="catalytic activity">
    <reaction evidence="1">
        <text>Hydrolysis of (1-&gt;3)-beta-D-glucosidic linkages in (1-&gt;3)-beta-D-glucans.</text>
        <dbReference type="EC" id="3.2.1.39"/>
    </reaction>
</comment>
<keyword evidence="7" id="KW-0961">Cell wall biogenesis/degradation</keyword>
<keyword evidence="12" id="KW-1185">Reference proteome</keyword>
<dbReference type="GO" id="GO:0071555">
    <property type="term" value="P:cell wall organization"/>
    <property type="evidence" value="ECO:0007669"/>
    <property type="project" value="UniProtKB-KW"/>
</dbReference>
<dbReference type="PROSITE" id="PS52008">
    <property type="entry name" value="GH81"/>
    <property type="match status" value="1"/>
</dbReference>
<comment type="similarity">
    <text evidence="2">Belongs to the glycosyl hydrolase 81 family.</text>
</comment>
<evidence type="ECO:0000256" key="5">
    <source>
        <dbReference type="ARBA" id="ARBA00023277"/>
    </source>
</evidence>
<evidence type="ECO:0000259" key="10">
    <source>
        <dbReference type="Pfam" id="PF17652"/>
    </source>
</evidence>
<dbReference type="GO" id="GO:0000272">
    <property type="term" value="P:polysaccharide catabolic process"/>
    <property type="evidence" value="ECO:0007669"/>
    <property type="project" value="UniProtKB-KW"/>
</dbReference>
<dbReference type="PANTHER" id="PTHR31983:SF0">
    <property type="entry name" value="GLUCAN ENDO-1,3-BETA-D-GLUCOSIDASE 2"/>
    <property type="match status" value="1"/>
</dbReference>
<organism evidence="11 12">
    <name type="scientific">Phytophthora lilii</name>
    <dbReference type="NCBI Taxonomy" id="2077276"/>
    <lineage>
        <taxon>Eukaryota</taxon>
        <taxon>Sar</taxon>
        <taxon>Stramenopiles</taxon>
        <taxon>Oomycota</taxon>
        <taxon>Peronosporomycetes</taxon>
        <taxon>Peronosporales</taxon>
        <taxon>Peronosporaceae</taxon>
        <taxon>Phytophthora</taxon>
    </lineage>
</organism>
<feature type="region of interest" description="Disordered" evidence="9">
    <location>
        <begin position="289"/>
        <end position="322"/>
    </location>
</feature>
<evidence type="ECO:0000256" key="4">
    <source>
        <dbReference type="ARBA" id="ARBA00022801"/>
    </source>
</evidence>
<keyword evidence="4" id="KW-0378">Hydrolase</keyword>
<dbReference type="Pfam" id="PF17652">
    <property type="entry name" value="Glyco_hydro81C"/>
    <property type="match status" value="1"/>
</dbReference>
<dbReference type="GO" id="GO:0042973">
    <property type="term" value="F:glucan endo-1,3-beta-D-glucosidase activity"/>
    <property type="evidence" value="ECO:0007669"/>
    <property type="project" value="UniProtKB-EC"/>
</dbReference>
<evidence type="ECO:0000256" key="7">
    <source>
        <dbReference type="ARBA" id="ARBA00023316"/>
    </source>
</evidence>
<dbReference type="OrthoDB" id="4473401at2759"/>
<proteinExistence type="inferred from homology"/>
<evidence type="ECO:0000256" key="6">
    <source>
        <dbReference type="ARBA" id="ARBA00023295"/>
    </source>
</evidence>
<evidence type="ECO:0000313" key="11">
    <source>
        <dbReference type="EMBL" id="GMF37452.1"/>
    </source>
</evidence>
<dbReference type="AlphaFoldDB" id="A0A9W6XFD9"/>